<dbReference type="Pfam" id="PF14100">
    <property type="entry name" value="DUF6807"/>
    <property type="match status" value="1"/>
</dbReference>
<proteinExistence type="predicted"/>
<sequence>MRPTLAALLLLASSALATGEFTTEEAGGKVTVKLDGKLYTEYRTDSKVPYLHPLSSASGACLTRHWPMEPGFKEEEDHPHHRGFWMSHGAVNGHDFWAWTTKESDPKIEHKGLRERKNDAFTVELAWTAAGKTQLTEERTYAFKEIDPKTMAITVTSKLKAPEADALFGDTKEGMFAIRVDRTLRQKGKEAKGAIADSEGRKDGAVWGKKSNWVAFTGPDEKGEPAVIAVLDHPSNLRHPTWWHARDYGLLAANPFGIHDFEGKKDKHTGDHVLKKGETLVFRYEVVLHHGDLESAKLAERWAEFAK</sequence>
<evidence type="ECO:0000313" key="3">
    <source>
        <dbReference type="Proteomes" id="UP001165653"/>
    </source>
</evidence>
<gene>
    <name evidence="2" type="ORF">OJ996_04370</name>
</gene>
<dbReference type="EMBL" id="JAPDDR010000002">
    <property type="protein sequence ID" value="MCW1912794.1"/>
    <property type="molecule type" value="Genomic_DNA"/>
</dbReference>
<protein>
    <submittedName>
        <fullName evidence="2">PmoA family protein</fullName>
    </submittedName>
</protein>
<comment type="caution">
    <text evidence="2">The sequence shown here is derived from an EMBL/GenBank/DDBJ whole genome shotgun (WGS) entry which is preliminary data.</text>
</comment>
<evidence type="ECO:0000313" key="2">
    <source>
        <dbReference type="EMBL" id="MCW1912794.1"/>
    </source>
</evidence>
<reference evidence="2" key="1">
    <citation type="submission" date="2022-10" db="EMBL/GenBank/DDBJ databases">
        <title>Luteolibacter sp. GHJ8, whole genome shotgun sequencing project.</title>
        <authorList>
            <person name="Zhao G."/>
            <person name="Shen L."/>
        </authorList>
    </citation>
    <scope>NUCLEOTIDE SEQUENCE</scope>
    <source>
        <strain evidence="2">GHJ8</strain>
    </source>
</reference>
<dbReference type="Proteomes" id="UP001165653">
    <property type="component" value="Unassembled WGS sequence"/>
</dbReference>
<name>A0ABT3FZY6_9BACT</name>
<organism evidence="2 3">
    <name type="scientific">Luteolibacter rhizosphaerae</name>
    <dbReference type="NCBI Taxonomy" id="2989719"/>
    <lineage>
        <taxon>Bacteria</taxon>
        <taxon>Pseudomonadati</taxon>
        <taxon>Verrucomicrobiota</taxon>
        <taxon>Verrucomicrobiia</taxon>
        <taxon>Verrucomicrobiales</taxon>
        <taxon>Verrucomicrobiaceae</taxon>
        <taxon>Luteolibacter</taxon>
    </lineage>
</organism>
<keyword evidence="1" id="KW-0732">Signal</keyword>
<dbReference type="InterPro" id="IPR029475">
    <property type="entry name" value="DUF6807"/>
</dbReference>
<accession>A0ABT3FZY6</accession>
<keyword evidence="3" id="KW-1185">Reference proteome</keyword>
<feature type="signal peptide" evidence="1">
    <location>
        <begin position="1"/>
        <end position="17"/>
    </location>
</feature>
<feature type="chain" id="PRO_5045686329" evidence="1">
    <location>
        <begin position="18"/>
        <end position="307"/>
    </location>
</feature>
<dbReference type="RefSeq" id="WP_264511580.1">
    <property type="nucleotide sequence ID" value="NZ_JAPDDR010000002.1"/>
</dbReference>
<evidence type="ECO:0000256" key="1">
    <source>
        <dbReference type="SAM" id="SignalP"/>
    </source>
</evidence>